<keyword evidence="8" id="KW-1185">Reference proteome</keyword>
<dbReference type="InterPro" id="IPR051040">
    <property type="entry name" value="COX23"/>
</dbReference>
<comment type="similarity">
    <text evidence="4">Belongs to the CHCHD7 family.</text>
</comment>
<evidence type="ECO:0000256" key="4">
    <source>
        <dbReference type="ARBA" id="ARBA00038205"/>
    </source>
</evidence>
<evidence type="ECO:0000256" key="5">
    <source>
        <dbReference type="ARBA" id="ARBA00039509"/>
    </source>
</evidence>
<evidence type="ECO:0000256" key="3">
    <source>
        <dbReference type="ARBA" id="ARBA00023157"/>
    </source>
</evidence>
<dbReference type="OrthoDB" id="9971592at2759"/>
<keyword evidence="3" id="KW-1015">Disulfide bond</keyword>
<evidence type="ECO:0000256" key="1">
    <source>
        <dbReference type="ARBA" id="ARBA00004569"/>
    </source>
</evidence>
<protein>
    <recommendedName>
        <fullName evidence="5">Coiled-coil-helix-coiled-coil-helix domain-containing protein 7</fullName>
    </recommendedName>
</protein>
<evidence type="ECO:0000256" key="2">
    <source>
        <dbReference type="ARBA" id="ARBA00023128"/>
    </source>
</evidence>
<dbReference type="GO" id="GO:0033108">
    <property type="term" value="P:mitochondrial respiratory chain complex assembly"/>
    <property type="evidence" value="ECO:0007669"/>
    <property type="project" value="TreeGrafter"/>
</dbReference>
<dbReference type="PANTHER" id="PTHR46811:SF1">
    <property type="entry name" value="COILED-COIL-HELIX-COILED-COIL-HELIX DOMAIN-CONTAINING PROTEIN 7"/>
    <property type="match status" value="1"/>
</dbReference>
<comment type="caution">
    <text evidence="7">The sequence shown here is derived from an EMBL/GenBank/DDBJ whole genome shotgun (WGS) entry which is preliminary data.</text>
</comment>
<dbReference type="Proteomes" id="UP000549394">
    <property type="component" value="Unassembled WGS sequence"/>
</dbReference>
<evidence type="ECO:0000313" key="8">
    <source>
        <dbReference type="Proteomes" id="UP000549394"/>
    </source>
</evidence>
<dbReference type="AlphaFoldDB" id="A0A7I8W286"/>
<dbReference type="PROSITE" id="PS51808">
    <property type="entry name" value="CHCH"/>
    <property type="match status" value="1"/>
</dbReference>
<gene>
    <name evidence="7" type="ORF">DGYR_LOCUS10449</name>
</gene>
<evidence type="ECO:0000313" key="7">
    <source>
        <dbReference type="EMBL" id="CAD5122666.1"/>
    </source>
</evidence>
<dbReference type="PANTHER" id="PTHR46811">
    <property type="entry name" value="COILED-COIL-HELIX-COILED-COIL-HELIX DOMAIN-CONTAINING PROTEIN 7"/>
    <property type="match status" value="1"/>
</dbReference>
<organism evidence="7 8">
    <name type="scientific">Dimorphilus gyrociliatus</name>
    <dbReference type="NCBI Taxonomy" id="2664684"/>
    <lineage>
        <taxon>Eukaryota</taxon>
        <taxon>Metazoa</taxon>
        <taxon>Spiralia</taxon>
        <taxon>Lophotrochozoa</taxon>
        <taxon>Annelida</taxon>
        <taxon>Polychaeta</taxon>
        <taxon>Polychaeta incertae sedis</taxon>
        <taxon>Dinophilidae</taxon>
        <taxon>Dimorphilus</taxon>
    </lineage>
</organism>
<feature type="compositionally biased region" description="Basic and acidic residues" evidence="6">
    <location>
        <begin position="84"/>
        <end position="100"/>
    </location>
</feature>
<evidence type="ECO:0000256" key="6">
    <source>
        <dbReference type="SAM" id="MobiDB-lite"/>
    </source>
</evidence>
<dbReference type="GO" id="GO:0005758">
    <property type="term" value="C:mitochondrial intermembrane space"/>
    <property type="evidence" value="ECO:0007669"/>
    <property type="project" value="UniProtKB-SubCell"/>
</dbReference>
<accession>A0A7I8W286</accession>
<reference evidence="7 8" key="1">
    <citation type="submission" date="2020-08" db="EMBL/GenBank/DDBJ databases">
        <authorList>
            <person name="Hejnol A."/>
        </authorList>
    </citation>
    <scope>NUCLEOTIDE SEQUENCE [LARGE SCALE GENOMIC DNA]</scope>
</reference>
<sequence>MNSVKEKKQDNTNVFSKMDNDMKNPCILEHRLALRCLDERGYNKDQCGIFFTNYKNCKTFWDRIVKDRKRKGIKPYLPPPTERQTIKDSHEQKAKVDSGK</sequence>
<keyword evidence="2" id="KW-0496">Mitochondrion</keyword>
<proteinExistence type="inferred from homology"/>
<comment type="subcellular location">
    <subcellularLocation>
        <location evidence="1">Mitochondrion intermembrane space</location>
    </subcellularLocation>
</comment>
<name>A0A7I8W286_9ANNE</name>
<dbReference type="EMBL" id="CAJFCJ010000018">
    <property type="protein sequence ID" value="CAD5122666.1"/>
    <property type="molecule type" value="Genomic_DNA"/>
</dbReference>
<feature type="region of interest" description="Disordered" evidence="6">
    <location>
        <begin position="72"/>
        <end position="100"/>
    </location>
</feature>
<dbReference type="InterPro" id="IPR009069">
    <property type="entry name" value="Cys_alpha_HP_mot_SF"/>
</dbReference>
<dbReference type="SUPFAM" id="SSF47072">
    <property type="entry name" value="Cysteine alpha-hairpin motif"/>
    <property type="match status" value="1"/>
</dbReference>